<dbReference type="PANTHER" id="PTHR43790:SF9">
    <property type="entry name" value="GALACTOFURANOSE TRANSPORTER ATP-BINDING PROTEIN YTFR"/>
    <property type="match status" value="1"/>
</dbReference>
<dbReference type="GO" id="GO:0005524">
    <property type="term" value="F:ATP binding"/>
    <property type="evidence" value="ECO:0007669"/>
    <property type="project" value="UniProtKB-KW"/>
</dbReference>
<reference evidence="6 7" key="1">
    <citation type="submission" date="2016-11" db="EMBL/GenBank/DDBJ databases">
        <authorList>
            <person name="Jaros S."/>
            <person name="Januszkiewicz K."/>
            <person name="Wedrychowicz H."/>
        </authorList>
    </citation>
    <scope>NUCLEOTIDE SEQUENCE [LARGE SCALE GENOMIC DNA]</scope>
    <source>
        <strain evidence="6 7">DSM 46144</strain>
    </source>
</reference>
<dbReference type="InterPro" id="IPR003439">
    <property type="entry name" value="ABC_transporter-like_ATP-bd"/>
</dbReference>
<sequence length="535" mass="55718">MPRTAISVRGVGKSFGPNVVLRGVDLEITGGEVVALLGANGAGKSTLIKILAGAHPDHTGEILIDGSPVRLGSPSEARARGIATVHQRVREGIVPGLSVAENLAFDELAGGGSSWLLRRREVQTVARRAVEVLDLGWSDAVLRRDVATLGISDAQLLVVARTLLQRPRLLILDEPTSALSSAEAERLFGVVRQLRADGLAVVLVSHRLGEVDAIADRAVVLRDGRVTADVTKPLSWPVILPAMLGESAEGLRTTVLGDGAVTEPDPAVAEPDAAAAEPAAAAAEPAAAAAPGDTVVRLRGVRLFVESPAIDLDLNNGEVTGIVGLIGAGKSELAHGLFGSATWPAGTAAFTDLPRAPRSPAEAIRGGVFLVPEDRADQALLPGWSIQRTLSLPFITKVSSRLGVLAGGIERDRATTVIEKLGIVARGPRTELNELSGGNQQKVVVGRWLVENARLLLLDEPFRGVDLGARRDIGEQVRAVAAAGGAAVVLSADVDELLEIADRVLVLVEGALTLDSPVSQVSRDDVVRAFSGEIA</sequence>
<protein>
    <submittedName>
        <fullName evidence="6">Monosaccharide ABC transporter ATP-binding protein, CUT2 family</fullName>
    </submittedName>
</protein>
<accession>A0A1M7MD34</accession>
<dbReference type="Gene3D" id="3.40.50.300">
    <property type="entry name" value="P-loop containing nucleotide triphosphate hydrolases"/>
    <property type="match status" value="2"/>
</dbReference>
<proteinExistence type="predicted"/>
<evidence type="ECO:0000256" key="3">
    <source>
        <dbReference type="ARBA" id="ARBA00022741"/>
    </source>
</evidence>
<dbReference type="CDD" id="cd03216">
    <property type="entry name" value="ABC_Carb_Monos_I"/>
    <property type="match status" value="1"/>
</dbReference>
<dbReference type="SMART" id="SM00382">
    <property type="entry name" value="AAA"/>
    <property type="match status" value="2"/>
</dbReference>
<dbReference type="InterPro" id="IPR027417">
    <property type="entry name" value="P-loop_NTPase"/>
</dbReference>
<keyword evidence="3" id="KW-0547">Nucleotide-binding</keyword>
<keyword evidence="7" id="KW-1185">Reference proteome</keyword>
<dbReference type="AlphaFoldDB" id="A0A1M7MD34"/>
<dbReference type="Proteomes" id="UP000184440">
    <property type="component" value="Unassembled WGS sequence"/>
</dbReference>
<dbReference type="PROSITE" id="PS00211">
    <property type="entry name" value="ABC_TRANSPORTER_1"/>
    <property type="match status" value="1"/>
</dbReference>
<evidence type="ECO:0000256" key="1">
    <source>
        <dbReference type="ARBA" id="ARBA00022448"/>
    </source>
</evidence>
<feature type="domain" description="ABC transporter" evidence="5">
    <location>
        <begin position="290"/>
        <end position="534"/>
    </location>
</feature>
<dbReference type="SUPFAM" id="SSF52540">
    <property type="entry name" value="P-loop containing nucleoside triphosphate hydrolases"/>
    <property type="match status" value="2"/>
</dbReference>
<name>A0A1M7MD34_9ACTN</name>
<dbReference type="Pfam" id="PF00005">
    <property type="entry name" value="ABC_tran"/>
    <property type="match status" value="2"/>
</dbReference>
<dbReference type="PROSITE" id="PS50893">
    <property type="entry name" value="ABC_TRANSPORTER_2"/>
    <property type="match status" value="2"/>
</dbReference>
<evidence type="ECO:0000256" key="4">
    <source>
        <dbReference type="ARBA" id="ARBA00022840"/>
    </source>
</evidence>
<dbReference type="STRING" id="134849.SAMN05443668_10274"/>
<dbReference type="PANTHER" id="PTHR43790">
    <property type="entry name" value="CARBOHYDRATE TRANSPORT ATP-BINDING PROTEIN MG119-RELATED"/>
    <property type="match status" value="1"/>
</dbReference>
<dbReference type="EMBL" id="FRCS01000002">
    <property type="protein sequence ID" value="SHM88695.1"/>
    <property type="molecule type" value="Genomic_DNA"/>
</dbReference>
<evidence type="ECO:0000259" key="5">
    <source>
        <dbReference type="PROSITE" id="PS50893"/>
    </source>
</evidence>
<dbReference type="InterPro" id="IPR050107">
    <property type="entry name" value="ABC_carbohydrate_import_ATPase"/>
</dbReference>
<feature type="domain" description="ABC transporter" evidence="5">
    <location>
        <begin position="6"/>
        <end position="248"/>
    </location>
</feature>
<keyword evidence="2" id="KW-0677">Repeat</keyword>
<evidence type="ECO:0000313" key="7">
    <source>
        <dbReference type="Proteomes" id="UP000184440"/>
    </source>
</evidence>
<keyword evidence="1" id="KW-0813">Transport</keyword>
<evidence type="ECO:0000313" key="6">
    <source>
        <dbReference type="EMBL" id="SHM88695.1"/>
    </source>
</evidence>
<organism evidence="6 7">
    <name type="scientific">Cryptosporangium aurantiacum</name>
    <dbReference type="NCBI Taxonomy" id="134849"/>
    <lineage>
        <taxon>Bacteria</taxon>
        <taxon>Bacillati</taxon>
        <taxon>Actinomycetota</taxon>
        <taxon>Actinomycetes</taxon>
        <taxon>Cryptosporangiales</taxon>
        <taxon>Cryptosporangiaceae</taxon>
        <taxon>Cryptosporangium</taxon>
    </lineage>
</organism>
<keyword evidence="4 6" id="KW-0067">ATP-binding</keyword>
<dbReference type="InterPro" id="IPR017871">
    <property type="entry name" value="ABC_transporter-like_CS"/>
</dbReference>
<dbReference type="GO" id="GO:0016887">
    <property type="term" value="F:ATP hydrolysis activity"/>
    <property type="evidence" value="ECO:0007669"/>
    <property type="project" value="InterPro"/>
</dbReference>
<evidence type="ECO:0000256" key="2">
    <source>
        <dbReference type="ARBA" id="ARBA00022737"/>
    </source>
</evidence>
<dbReference type="RefSeq" id="WP_218617357.1">
    <property type="nucleotide sequence ID" value="NZ_FRCS01000002.1"/>
</dbReference>
<dbReference type="InterPro" id="IPR003593">
    <property type="entry name" value="AAA+_ATPase"/>
</dbReference>
<gene>
    <name evidence="6" type="ORF">SAMN05443668_10274</name>
</gene>